<keyword evidence="2" id="KW-1185">Reference proteome</keyword>
<evidence type="ECO:0000313" key="1">
    <source>
        <dbReference type="EMBL" id="GII02153.1"/>
    </source>
</evidence>
<proteinExistence type="predicted"/>
<dbReference type="EMBL" id="BOOK01000030">
    <property type="protein sequence ID" value="GII02153.1"/>
    <property type="molecule type" value="Genomic_DNA"/>
</dbReference>
<gene>
    <name evidence="1" type="ORF">Pta02_41610</name>
</gene>
<protein>
    <submittedName>
        <fullName evidence="1">Uncharacterized protein</fullName>
    </submittedName>
</protein>
<dbReference type="Proteomes" id="UP000634476">
    <property type="component" value="Unassembled WGS sequence"/>
</dbReference>
<name>A0A8J3WUZ5_9ACTN</name>
<reference evidence="1" key="1">
    <citation type="submission" date="2021-01" db="EMBL/GenBank/DDBJ databases">
        <title>Whole genome shotgun sequence of Planobispora takensis NBRC 109077.</title>
        <authorList>
            <person name="Komaki H."/>
            <person name="Tamura T."/>
        </authorList>
    </citation>
    <scope>NUCLEOTIDE SEQUENCE</scope>
    <source>
        <strain evidence="1">NBRC 109077</strain>
    </source>
</reference>
<accession>A0A8J3WUZ5</accession>
<comment type="caution">
    <text evidence="1">The sequence shown here is derived from an EMBL/GenBank/DDBJ whole genome shotgun (WGS) entry which is preliminary data.</text>
</comment>
<sequence>MEDAGEVELAEHRCTGHVIDGDLLAEVLVHALDHSQYGSLDYFVHQSSGVIEEGETSNPE</sequence>
<organism evidence="1 2">
    <name type="scientific">Planobispora takensis</name>
    <dbReference type="NCBI Taxonomy" id="1367882"/>
    <lineage>
        <taxon>Bacteria</taxon>
        <taxon>Bacillati</taxon>
        <taxon>Actinomycetota</taxon>
        <taxon>Actinomycetes</taxon>
        <taxon>Streptosporangiales</taxon>
        <taxon>Streptosporangiaceae</taxon>
        <taxon>Planobispora</taxon>
    </lineage>
</organism>
<evidence type="ECO:0000313" key="2">
    <source>
        <dbReference type="Proteomes" id="UP000634476"/>
    </source>
</evidence>
<dbReference type="AlphaFoldDB" id="A0A8J3WUZ5"/>